<feature type="non-terminal residue" evidence="2">
    <location>
        <position position="1"/>
    </location>
</feature>
<dbReference type="PRINTS" id="PR02026">
    <property type="entry name" value="YTRCYTRDABC"/>
</dbReference>
<evidence type="ECO:0000256" key="1">
    <source>
        <dbReference type="SAM" id="Phobius"/>
    </source>
</evidence>
<keyword evidence="1" id="KW-0472">Membrane</keyword>
<sequence>YVDSKWAENSPYYLVIPAIMTIIFYIIGYISFVKMSNERNGYFFLWKPLNRPVQIIVIIIGIMGFGYFGFTASESFAGYLIGMGTGAVIGFLISYFAIYKKMKLL</sequence>
<name>A0A6D1AEL9_ECOLX</name>
<keyword evidence="1" id="KW-1133">Transmembrane helix</keyword>
<reference evidence="2" key="1">
    <citation type="submission" date="2020-02" db="EMBL/GenBank/DDBJ databases">
        <title>Investigating the Use of Bacteriophages as New Decolonization Strategy for Intestinal Carriage of CTX-M-15-producing ST131 Escherichia coli: an In Vitro Continuous Culture System Model.</title>
        <authorList>
            <person name="Bernasconi O.J."/>
            <person name="Campos-Madueno E.I."/>
            <person name="Dona V."/>
            <person name="Perreten V."/>
            <person name="Carattoli A."/>
            <person name="Endimiani A."/>
        </authorList>
    </citation>
    <scope>NUCLEOTIDE SEQUENCE</scope>
    <source>
        <strain evidence="2">4901.28</strain>
    </source>
</reference>
<protein>
    <submittedName>
        <fullName evidence="2">ABC transporter permease YtrD</fullName>
    </submittedName>
</protein>
<evidence type="ECO:0000313" key="2">
    <source>
        <dbReference type="EMBL" id="NEU02793.1"/>
    </source>
</evidence>
<dbReference type="InterPro" id="IPR053046">
    <property type="entry name" value="ABC-5_transporter"/>
</dbReference>
<feature type="transmembrane region" description="Helical" evidence="1">
    <location>
        <begin position="76"/>
        <end position="98"/>
    </location>
</feature>
<dbReference type="AlphaFoldDB" id="A0A6D1AEL9"/>
<dbReference type="PANTHER" id="PTHR39177">
    <property type="entry name" value="ABC TRANSPORTER PERMEASE YTRC-RELATED"/>
    <property type="match status" value="1"/>
</dbReference>
<organism evidence="2">
    <name type="scientific">Escherichia coli</name>
    <dbReference type="NCBI Taxonomy" id="562"/>
    <lineage>
        <taxon>Bacteria</taxon>
        <taxon>Pseudomonadati</taxon>
        <taxon>Pseudomonadota</taxon>
        <taxon>Gammaproteobacteria</taxon>
        <taxon>Enterobacterales</taxon>
        <taxon>Enterobacteriaceae</taxon>
        <taxon>Escherichia</taxon>
    </lineage>
</organism>
<proteinExistence type="predicted"/>
<gene>
    <name evidence="2" type="ORF">G3563_27585</name>
</gene>
<comment type="caution">
    <text evidence="2">The sequence shown here is derived from an EMBL/GenBank/DDBJ whole genome shotgun (WGS) entry which is preliminary data.</text>
</comment>
<dbReference type="EMBL" id="JAAHTE010000356">
    <property type="protein sequence ID" value="NEU02793.1"/>
    <property type="molecule type" value="Genomic_DNA"/>
</dbReference>
<dbReference type="InterPro" id="IPR023264">
    <property type="entry name" value="ABC_transptr_acetoin_YtrC/YtrD"/>
</dbReference>
<dbReference type="PANTHER" id="PTHR39177:SF1">
    <property type="entry name" value="ABC TRANSPORTER PERMEASE YTRC-RELATED"/>
    <property type="match status" value="1"/>
</dbReference>
<feature type="transmembrane region" description="Helical" evidence="1">
    <location>
        <begin position="53"/>
        <end position="70"/>
    </location>
</feature>
<keyword evidence="1" id="KW-0812">Transmembrane</keyword>
<accession>A0A6D1AEL9</accession>
<feature type="transmembrane region" description="Helical" evidence="1">
    <location>
        <begin position="12"/>
        <end position="32"/>
    </location>
</feature>